<gene>
    <name evidence="13" type="ORF">A1Q1_00088</name>
</gene>
<dbReference type="GeneID" id="25983602"/>
<comment type="similarity">
    <text evidence="2">Belongs to the TIM54 family.</text>
</comment>
<evidence type="ECO:0000256" key="6">
    <source>
        <dbReference type="ARBA" id="ARBA00022792"/>
    </source>
</evidence>
<feature type="region of interest" description="Disordered" evidence="12">
    <location>
        <begin position="346"/>
        <end position="385"/>
    </location>
</feature>
<protein>
    <recommendedName>
        <fullName evidence="3">Mitochondrial import inner membrane translocase subunit TIM54</fullName>
    </recommendedName>
</protein>
<evidence type="ECO:0000256" key="3">
    <source>
        <dbReference type="ARBA" id="ARBA00020796"/>
    </source>
</evidence>
<proteinExistence type="inferred from homology"/>
<evidence type="ECO:0000313" key="13">
    <source>
        <dbReference type="EMBL" id="EJT53081.1"/>
    </source>
</evidence>
<reference evidence="13 14" key="1">
    <citation type="journal article" date="2012" name="Eukaryot. Cell">
        <title>Draft genome sequence of CBS 2479, the standard type strain of Trichosporon asahii.</title>
        <authorList>
            <person name="Yang R.Y."/>
            <person name="Li H.T."/>
            <person name="Zhu H."/>
            <person name="Zhou G.P."/>
            <person name="Wang M."/>
            <person name="Wang L."/>
        </authorList>
    </citation>
    <scope>NUCLEOTIDE SEQUENCE [LARGE SCALE GENOMIC DNA]</scope>
    <source>
        <strain evidence="14">ATCC 90039 / CBS 2479 / JCM 2466 / KCTC 7840 / NCYC 2677 / UAMH 7654</strain>
    </source>
</reference>
<evidence type="ECO:0000256" key="2">
    <source>
        <dbReference type="ARBA" id="ARBA00006355"/>
    </source>
</evidence>
<evidence type="ECO:0000256" key="11">
    <source>
        <dbReference type="ARBA" id="ARBA00023136"/>
    </source>
</evidence>
<evidence type="ECO:0000256" key="9">
    <source>
        <dbReference type="ARBA" id="ARBA00023010"/>
    </source>
</evidence>
<evidence type="ECO:0000256" key="5">
    <source>
        <dbReference type="ARBA" id="ARBA00022692"/>
    </source>
</evidence>
<evidence type="ECO:0000256" key="12">
    <source>
        <dbReference type="SAM" id="MobiDB-lite"/>
    </source>
</evidence>
<dbReference type="GO" id="GO:0005743">
    <property type="term" value="C:mitochondrial inner membrane"/>
    <property type="evidence" value="ECO:0007669"/>
    <property type="project" value="UniProtKB-SubCell"/>
</dbReference>
<evidence type="ECO:0000256" key="10">
    <source>
        <dbReference type="ARBA" id="ARBA00023128"/>
    </source>
</evidence>
<dbReference type="RefSeq" id="XP_014184404.1">
    <property type="nucleotide sequence ID" value="XM_014328929.1"/>
</dbReference>
<dbReference type="AlphaFoldDB" id="J8TIN6"/>
<dbReference type="Proteomes" id="UP000002748">
    <property type="component" value="Unassembled WGS sequence"/>
</dbReference>
<evidence type="ECO:0000256" key="1">
    <source>
        <dbReference type="ARBA" id="ARBA00004434"/>
    </source>
</evidence>
<keyword evidence="10" id="KW-0496">Mitochondrion</keyword>
<feature type="region of interest" description="Disordered" evidence="12">
    <location>
        <begin position="1"/>
        <end position="52"/>
    </location>
</feature>
<dbReference type="KEGG" id="tasa:A1Q1_00088"/>
<accession>J8TIN6</accession>
<dbReference type="VEuPathDB" id="FungiDB:A1Q1_00088"/>
<sequence>MSEQPPTTPGGSGASAPGSAPSPAPSASTAAPASSSTTTGTTTAAGAAAEAAKKAPQELKGFRKALEHTGLPKSVINWKPRLPSRNWCIFLTVVGTVSYIYYDDRKQAKEIRKRYEDAVRPMAAVPLKNTLDLPRKVTVYAARWPEDDESDRGLLYFRKYVKVSDLRWASTSSPAMVVCRPRGLAGIGLLELTAQPYLAAAAIDYELVHAPLYGSVARIVRAKVLKARRESLNLNPGDILGPVEKTDKERELERQADEGGVVLMGRPTMKDVKSTLGDEPFADPPAPPAGEVVLESSPEGTAVAATPVPAVPTGAGVQHVGLPNPAAKLSLPPVEDDEPVKKSWWSGLFGHGGRKAPSPSPQTQTQTPEAPQKFSIPPNWHEPPTPLPPHAPVLLVDWCNHLGFKQIPYMIYDFFTEHKRVKAGAEAAYALITEQVRAFEPPSVTAEVAVVEDAEALHEGEAIPSAASIAGHQGGDLDFDTQFEKYYKKDYAKTPEEIGKEREKYYDEKLPKRVEAAKAFARGEREITPEEQKSDKPVETVQMLRDERNKKELRWEGNLEGWSIVKPDTPVAWDPRFAGWLKVYQAAPESLDAVMNVPEKNGESRLE</sequence>
<evidence type="ECO:0000256" key="4">
    <source>
        <dbReference type="ARBA" id="ARBA00022448"/>
    </source>
</evidence>
<comment type="subcellular location">
    <subcellularLocation>
        <location evidence="1">Mitochondrion inner membrane</location>
        <topology evidence="1">Single-pass membrane protein</topology>
    </subcellularLocation>
</comment>
<dbReference type="EMBL" id="ALBS01000009">
    <property type="protein sequence ID" value="EJT53081.1"/>
    <property type="molecule type" value="Genomic_DNA"/>
</dbReference>
<keyword evidence="6" id="KW-0999">Mitochondrion inner membrane</keyword>
<dbReference type="Pfam" id="PF11711">
    <property type="entry name" value="Tim54"/>
    <property type="match status" value="1"/>
</dbReference>
<keyword evidence="5" id="KW-0812">Transmembrane</keyword>
<dbReference type="OrthoDB" id="5598305at2759"/>
<keyword evidence="9" id="KW-0811">Translocation</keyword>
<evidence type="ECO:0000256" key="7">
    <source>
        <dbReference type="ARBA" id="ARBA00022927"/>
    </source>
</evidence>
<keyword evidence="11" id="KW-0472">Membrane</keyword>
<keyword evidence="8" id="KW-1133">Transmembrane helix</keyword>
<keyword evidence="4" id="KW-0813">Transport</keyword>
<dbReference type="HOGENOM" id="CLU_033744_0_0_1"/>
<evidence type="ECO:0000256" key="8">
    <source>
        <dbReference type="ARBA" id="ARBA00022989"/>
    </source>
</evidence>
<comment type="caution">
    <text evidence="13">The sequence shown here is derived from an EMBL/GenBank/DDBJ whole genome shotgun (WGS) entry which is preliminary data.</text>
</comment>
<dbReference type="GO" id="GO:0015031">
    <property type="term" value="P:protein transport"/>
    <property type="evidence" value="ECO:0007669"/>
    <property type="project" value="UniProtKB-KW"/>
</dbReference>
<dbReference type="InterPro" id="IPR021056">
    <property type="entry name" value="Mt_import_IM_translocase_Tim54"/>
</dbReference>
<name>J8TIN6_TRIAS</name>
<keyword evidence="7" id="KW-0653">Protein transport</keyword>
<organism evidence="13 14">
    <name type="scientific">Trichosporon asahii var. asahii (strain ATCC 90039 / CBS 2479 / JCM 2466 / KCTC 7840 / NBRC 103889/ NCYC 2677 / UAMH 7654)</name>
    <name type="common">Yeast</name>
    <dbReference type="NCBI Taxonomy" id="1186058"/>
    <lineage>
        <taxon>Eukaryota</taxon>
        <taxon>Fungi</taxon>
        <taxon>Dikarya</taxon>
        <taxon>Basidiomycota</taxon>
        <taxon>Agaricomycotina</taxon>
        <taxon>Tremellomycetes</taxon>
        <taxon>Trichosporonales</taxon>
        <taxon>Trichosporonaceae</taxon>
        <taxon>Trichosporon</taxon>
    </lineage>
</organism>
<feature type="compositionally biased region" description="Low complexity" evidence="12">
    <location>
        <begin position="14"/>
        <end position="50"/>
    </location>
</feature>
<evidence type="ECO:0000313" key="14">
    <source>
        <dbReference type="Proteomes" id="UP000002748"/>
    </source>
</evidence>